<comment type="similarity">
    <text evidence="1">Belongs to the NusB family.</text>
</comment>
<accession>A0A5P6VT45</accession>
<dbReference type="OrthoDB" id="9811381at2"/>
<evidence type="ECO:0000256" key="1">
    <source>
        <dbReference type="ARBA" id="ARBA00005952"/>
    </source>
</evidence>
<dbReference type="RefSeq" id="WP_151624875.1">
    <property type="nucleotide sequence ID" value="NZ_CP043028.1"/>
</dbReference>
<gene>
    <name evidence="7" type="primary">nusB</name>
    <name evidence="7" type="ORF">FXF36_13300</name>
</gene>
<dbReference type="PANTHER" id="PTHR11078">
    <property type="entry name" value="N UTILIZATION SUBSTANCE PROTEIN B-RELATED"/>
    <property type="match status" value="1"/>
</dbReference>
<feature type="domain" description="NusB/RsmB/TIM44" evidence="6">
    <location>
        <begin position="5"/>
        <end position="141"/>
    </location>
</feature>
<dbReference type="GO" id="GO:0003723">
    <property type="term" value="F:RNA binding"/>
    <property type="evidence" value="ECO:0007669"/>
    <property type="project" value="UniProtKB-KW"/>
</dbReference>
<dbReference type="InterPro" id="IPR006027">
    <property type="entry name" value="NusB_RsmB_TIM44"/>
</dbReference>
<organism evidence="7 8">
    <name type="scientific">Pseudobutyrivibrio xylanivorans</name>
    <dbReference type="NCBI Taxonomy" id="185007"/>
    <lineage>
        <taxon>Bacteria</taxon>
        <taxon>Bacillati</taxon>
        <taxon>Bacillota</taxon>
        <taxon>Clostridia</taxon>
        <taxon>Lachnospirales</taxon>
        <taxon>Lachnospiraceae</taxon>
        <taxon>Pseudobutyrivibrio</taxon>
    </lineage>
</organism>
<protein>
    <submittedName>
        <fullName evidence="7">Transcription antitermination factor NusB</fullName>
    </submittedName>
</protein>
<dbReference type="Proteomes" id="UP000327030">
    <property type="component" value="Chromosome 1"/>
</dbReference>
<evidence type="ECO:0000313" key="7">
    <source>
        <dbReference type="EMBL" id="QFJ55786.1"/>
    </source>
</evidence>
<evidence type="ECO:0000256" key="3">
    <source>
        <dbReference type="ARBA" id="ARBA00022884"/>
    </source>
</evidence>
<reference evidence="8" key="1">
    <citation type="submission" date="2019-08" db="EMBL/GenBank/DDBJ databases">
        <title>Complete Genome Sequence of the Polysaccharide-Degrading Rumen Bacterium Pseudobutyrivibrio xylanivorans MA3014.</title>
        <authorList>
            <person name="Palevich N."/>
            <person name="Maclean P.H."/>
            <person name="Kelly W.J."/>
            <person name="Leahy S.C."/>
            <person name="Rakonjac J."/>
            <person name="Attwood G.T."/>
        </authorList>
    </citation>
    <scope>NUCLEOTIDE SEQUENCE [LARGE SCALE GENOMIC DNA]</scope>
    <source>
        <strain evidence="8">MA3014</strain>
    </source>
</reference>
<evidence type="ECO:0000256" key="4">
    <source>
        <dbReference type="ARBA" id="ARBA00023015"/>
    </source>
</evidence>
<keyword evidence="2" id="KW-0889">Transcription antitermination</keyword>
<keyword evidence="5" id="KW-0804">Transcription</keyword>
<dbReference type="Pfam" id="PF01029">
    <property type="entry name" value="NusB"/>
    <property type="match status" value="1"/>
</dbReference>
<dbReference type="GO" id="GO:0031564">
    <property type="term" value="P:transcription antitermination"/>
    <property type="evidence" value="ECO:0007669"/>
    <property type="project" value="UniProtKB-KW"/>
</dbReference>
<dbReference type="InterPro" id="IPR035926">
    <property type="entry name" value="NusB-like_sf"/>
</dbReference>
<sequence>MNRHEVRKEVFKAVFMNEFHDTEEINGVIDTFLEGRDNAEAEDLAKNNKTPEDEEYIKTKSEDILSKLEEIDALINKSVEGWKTTRMAKVDLTLIRLALYEIKYENIPVGVAINEAVSLADEFGTDSSAGFVNGALAKLVKL</sequence>
<evidence type="ECO:0000256" key="5">
    <source>
        <dbReference type="ARBA" id="ARBA00023163"/>
    </source>
</evidence>
<dbReference type="InterPro" id="IPR011605">
    <property type="entry name" value="NusB_fam"/>
</dbReference>
<name>A0A5P6VT45_PSEXY</name>
<evidence type="ECO:0000313" key="8">
    <source>
        <dbReference type="Proteomes" id="UP000327030"/>
    </source>
</evidence>
<dbReference type="GO" id="GO:0006353">
    <property type="term" value="P:DNA-templated transcription termination"/>
    <property type="evidence" value="ECO:0007669"/>
    <property type="project" value="InterPro"/>
</dbReference>
<dbReference type="NCBIfam" id="TIGR01951">
    <property type="entry name" value="nusB"/>
    <property type="match status" value="1"/>
</dbReference>
<keyword evidence="4" id="KW-0805">Transcription regulation</keyword>
<dbReference type="KEGG" id="pxv:FXF36_13300"/>
<dbReference type="AlphaFoldDB" id="A0A5P6VT45"/>
<dbReference type="EMBL" id="CP043028">
    <property type="protein sequence ID" value="QFJ55786.1"/>
    <property type="molecule type" value="Genomic_DNA"/>
</dbReference>
<evidence type="ECO:0000259" key="6">
    <source>
        <dbReference type="Pfam" id="PF01029"/>
    </source>
</evidence>
<dbReference type="SUPFAM" id="SSF48013">
    <property type="entry name" value="NusB-like"/>
    <property type="match status" value="1"/>
</dbReference>
<proteinExistence type="inferred from homology"/>
<keyword evidence="3" id="KW-0694">RNA-binding</keyword>
<dbReference type="Gene3D" id="1.10.940.10">
    <property type="entry name" value="NusB-like"/>
    <property type="match status" value="1"/>
</dbReference>
<evidence type="ECO:0000256" key="2">
    <source>
        <dbReference type="ARBA" id="ARBA00022814"/>
    </source>
</evidence>
<dbReference type="PANTHER" id="PTHR11078:SF3">
    <property type="entry name" value="ANTITERMINATION NUSB DOMAIN-CONTAINING PROTEIN"/>
    <property type="match status" value="1"/>
</dbReference>
<dbReference type="GO" id="GO:0005829">
    <property type="term" value="C:cytosol"/>
    <property type="evidence" value="ECO:0007669"/>
    <property type="project" value="TreeGrafter"/>
</dbReference>